<comment type="caution">
    <text evidence="2">The sequence shown here is derived from an EMBL/GenBank/DDBJ whole genome shotgun (WGS) entry which is preliminary data.</text>
</comment>
<dbReference type="CDD" id="cd03801">
    <property type="entry name" value="GT4_PimA-like"/>
    <property type="match status" value="1"/>
</dbReference>
<keyword evidence="2" id="KW-0328">Glycosyltransferase</keyword>
<dbReference type="PANTHER" id="PTHR12526">
    <property type="entry name" value="GLYCOSYLTRANSFERASE"/>
    <property type="match status" value="1"/>
</dbReference>
<feature type="domain" description="Glycosyl transferase family 1" evidence="1">
    <location>
        <begin position="164"/>
        <end position="334"/>
    </location>
</feature>
<dbReference type="Gene3D" id="3.40.50.2000">
    <property type="entry name" value="Glycogen Phosphorylase B"/>
    <property type="match status" value="1"/>
</dbReference>
<sequence>MKLLFTFFIPSGGLETLNRLRSRALRLAGIESHLLYLQDGAGRQNLTDTTHFITNDDADIRSIIETYSYDAVIASCDHLMPPRLRGLGYVGPILYEAQGLGDLREARQTLVDAGPWLRGFTQAIISPPTVHLMELFNALYPDLPRFYLQNMVDTDRFAHRPAPWLNPEGKPVVSWIGRLEPNKNWPLFLYIAGELAKRKPDLEVWMFVDENLAQAGERERFQALVQELGLGGRLTVRSNVPHDQMPLYLSATGDSHGLLLSTSNTEGFGYAVAEAMGCRCPVLATDSDGVRAFITPHVTGKFFARDDLEGAVSSALELMDNRASAESIRAAAQQHIRSGFSLARYAADMVNVLTALGIHRV</sequence>
<dbReference type="Proteomes" id="UP001595715">
    <property type="component" value="Unassembled WGS sequence"/>
</dbReference>
<reference evidence="3" key="1">
    <citation type="journal article" date="2019" name="Int. J. Syst. Evol. Microbiol.">
        <title>The Global Catalogue of Microorganisms (GCM) 10K type strain sequencing project: providing services to taxonomists for standard genome sequencing and annotation.</title>
        <authorList>
            <consortium name="The Broad Institute Genomics Platform"/>
            <consortium name="The Broad Institute Genome Sequencing Center for Infectious Disease"/>
            <person name="Wu L."/>
            <person name="Ma J."/>
        </authorList>
    </citation>
    <scope>NUCLEOTIDE SEQUENCE [LARGE SCALE GENOMIC DNA]</scope>
    <source>
        <strain evidence="3">IBRC-M 10987</strain>
    </source>
</reference>
<evidence type="ECO:0000313" key="2">
    <source>
        <dbReference type="EMBL" id="MFC4099634.1"/>
    </source>
</evidence>
<dbReference type="EC" id="2.4.-.-" evidence="2"/>
<dbReference type="Pfam" id="PF00534">
    <property type="entry name" value="Glycos_transf_1"/>
    <property type="match status" value="1"/>
</dbReference>
<gene>
    <name evidence="2" type="ORF">ACFOZ8_08195</name>
</gene>
<dbReference type="RefSeq" id="WP_377718325.1">
    <property type="nucleotide sequence ID" value="NZ_JBHSAM010000020.1"/>
</dbReference>
<accession>A0ABV8K1Z0</accession>
<dbReference type="GO" id="GO:0016757">
    <property type="term" value="F:glycosyltransferase activity"/>
    <property type="evidence" value="ECO:0007669"/>
    <property type="project" value="UniProtKB-KW"/>
</dbReference>
<name>A0ABV8K1Z0_9BACL</name>
<dbReference type="InterPro" id="IPR001296">
    <property type="entry name" value="Glyco_trans_1"/>
</dbReference>
<keyword evidence="2" id="KW-0808">Transferase</keyword>
<dbReference type="EMBL" id="JBHSAM010000020">
    <property type="protein sequence ID" value="MFC4099634.1"/>
    <property type="molecule type" value="Genomic_DNA"/>
</dbReference>
<keyword evidence="3" id="KW-1185">Reference proteome</keyword>
<evidence type="ECO:0000313" key="3">
    <source>
        <dbReference type="Proteomes" id="UP001595715"/>
    </source>
</evidence>
<proteinExistence type="predicted"/>
<dbReference type="SUPFAM" id="SSF53756">
    <property type="entry name" value="UDP-Glycosyltransferase/glycogen phosphorylase"/>
    <property type="match status" value="1"/>
</dbReference>
<protein>
    <submittedName>
        <fullName evidence="2">Glycosyltransferase family 4 protein</fullName>
        <ecNumber evidence="2">2.4.-.-</ecNumber>
    </submittedName>
</protein>
<organism evidence="2 3">
    <name type="scientific">Paenibacillus xanthanilyticus</name>
    <dbReference type="NCBI Taxonomy" id="1783531"/>
    <lineage>
        <taxon>Bacteria</taxon>
        <taxon>Bacillati</taxon>
        <taxon>Bacillota</taxon>
        <taxon>Bacilli</taxon>
        <taxon>Bacillales</taxon>
        <taxon>Paenibacillaceae</taxon>
        <taxon>Paenibacillus</taxon>
    </lineage>
</organism>
<evidence type="ECO:0000259" key="1">
    <source>
        <dbReference type="Pfam" id="PF00534"/>
    </source>
</evidence>